<dbReference type="Proteomes" id="UP000553632">
    <property type="component" value="Unassembled WGS sequence"/>
</dbReference>
<protein>
    <submittedName>
        <fullName evidence="1">Uncharacterized protein</fullName>
    </submittedName>
</protein>
<evidence type="ECO:0000313" key="2">
    <source>
        <dbReference type="Proteomes" id="UP000553632"/>
    </source>
</evidence>
<dbReference type="AlphaFoldDB" id="A0A7J6U9X3"/>
<gene>
    <name evidence="1" type="ORF">FOZ63_029022</name>
</gene>
<keyword evidence="2" id="KW-1185">Reference proteome</keyword>
<accession>A0A7J6U9X3</accession>
<name>A0A7J6U9X3_PEROL</name>
<comment type="caution">
    <text evidence="1">The sequence shown here is derived from an EMBL/GenBank/DDBJ whole genome shotgun (WGS) entry which is preliminary data.</text>
</comment>
<sequence length="118" mass="12773">MPALLTLINLSGKFAAKCVCTMASLHMDPRFPGMGLQSSVGDAIQLSDWITGGFNDAMVRLPPGYDRDSANEGKLNQCKAIARERTTADQLLWGIDRNYAQLGSCIVLLAKDDRPSSV</sequence>
<reference evidence="1 2" key="1">
    <citation type="submission" date="2020-04" db="EMBL/GenBank/DDBJ databases">
        <title>Perkinsus olseni comparative genomics.</title>
        <authorList>
            <person name="Bogema D.R."/>
        </authorList>
    </citation>
    <scope>NUCLEOTIDE SEQUENCE [LARGE SCALE GENOMIC DNA]</scope>
    <source>
        <strain evidence="1 2">ATCC PRA-207</strain>
    </source>
</reference>
<organism evidence="1 2">
    <name type="scientific">Perkinsus olseni</name>
    <name type="common">Perkinsus atlanticus</name>
    <dbReference type="NCBI Taxonomy" id="32597"/>
    <lineage>
        <taxon>Eukaryota</taxon>
        <taxon>Sar</taxon>
        <taxon>Alveolata</taxon>
        <taxon>Perkinsozoa</taxon>
        <taxon>Perkinsea</taxon>
        <taxon>Perkinsida</taxon>
        <taxon>Perkinsidae</taxon>
        <taxon>Perkinsus</taxon>
    </lineage>
</organism>
<dbReference type="EMBL" id="JABANO010005297">
    <property type="protein sequence ID" value="KAF4753746.1"/>
    <property type="molecule type" value="Genomic_DNA"/>
</dbReference>
<proteinExistence type="predicted"/>
<evidence type="ECO:0000313" key="1">
    <source>
        <dbReference type="EMBL" id="KAF4753746.1"/>
    </source>
</evidence>